<feature type="signal peptide" evidence="1">
    <location>
        <begin position="1"/>
        <end position="22"/>
    </location>
</feature>
<evidence type="ECO:0000256" key="1">
    <source>
        <dbReference type="SAM" id="SignalP"/>
    </source>
</evidence>
<proteinExistence type="predicted"/>
<evidence type="ECO:0008006" key="4">
    <source>
        <dbReference type="Google" id="ProtNLM"/>
    </source>
</evidence>
<organism evidence="2 3">
    <name type="scientific">Trichobilharzia regenti</name>
    <name type="common">Nasal bird schistosome</name>
    <dbReference type="NCBI Taxonomy" id="157069"/>
    <lineage>
        <taxon>Eukaryota</taxon>
        <taxon>Metazoa</taxon>
        <taxon>Spiralia</taxon>
        <taxon>Lophotrochozoa</taxon>
        <taxon>Platyhelminthes</taxon>
        <taxon>Trematoda</taxon>
        <taxon>Digenea</taxon>
        <taxon>Strigeidida</taxon>
        <taxon>Schistosomatoidea</taxon>
        <taxon>Schistosomatidae</taxon>
        <taxon>Trichobilharzia</taxon>
    </lineage>
</organism>
<dbReference type="AlphaFoldDB" id="A0AA85J569"/>
<sequence length="75" mass="8413">MVSRIVLVIIASVFIVCEFVHGGNSGGVADDYSVEGYRKLLGLLNACLQITKQRQKNVDYFVKQYGKLFLSAQNW</sequence>
<evidence type="ECO:0000313" key="2">
    <source>
        <dbReference type="Proteomes" id="UP000050795"/>
    </source>
</evidence>
<evidence type="ECO:0000313" key="3">
    <source>
        <dbReference type="WBParaSite" id="TREG1_131080.1"/>
    </source>
</evidence>
<dbReference type="WBParaSite" id="TREG1_131080.1">
    <property type="protein sequence ID" value="TREG1_131080.1"/>
    <property type="gene ID" value="TREG1_131080"/>
</dbReference>
<dbReference type="Proteomes" id="UP000050795">
    <property type="component" value="Unassembled WGS sequence"/>
</dbReference>
<name>A0AA85J569_TRIRE</name>
<feature type="chain" id="PRO_5041646844" description="Secreted protein" evidence="1">
    <location>
        <begin position="23"/>
        <end position="75"/>
    </location>
</feature>
<protein>
    <recommendedName>
        <fullName evidence="4">Secreted protein</fullName>
    </recommendedName>
</protein>
<accession>A0AA85J569</accession>
<keyword evidence="2" id="KW-1185">Reference proteome</keyword>
<reference evidence="3" key="2">
    <citation type="submission" date="2023-11" db="UniProtKB">
        <authorList>
            <consortium name="WormBaseParasite"/>
        </authorList>
    </citation>
    <scope>IDENTIFICATION</scope>
</reference>
<reference evidence="2" key="1">
    <citation type="submission" date="2022-06" db="EMBL/GenBank/DDBJ databases">
        <authorList>
            <person name="Berger JAMES D."/>
            <person name="Berger JAMES D."/>
        </authorList>
    </citation>
    <scope>NUCLEOTIDE SEQUENCE [LARGE SCALE GENOMIC DNA]</scope>
</reference>
<keyword evidence="1" id="KW-0732">Signal</keyword>